<dbReference type="AlphaFoldDB" id="A0A8C6VGL2"/>
<reference evidence="1" key="2">
    <citation type="submission" date="2025-09" db="UniProtKB">
        <authorList>
            <consortium name="Ensembl"/>
        </authorList>
    </citation>
    <scope>IDENTIFICATION</scope>
</reference>
<dbReference type="GeneTree" id="ENSGT00990000208665"/>
<keyword evidence="2" id="KW-1185">Reference proteome</keyword>
<accession>A0A8C6VGL2</accession>
<reference evidence="1" key="1">
    <citation type="submission" date="2025-08" db="UniProtKB">
        <authorList>
            <consortium name="Ensembl"/>
        </authorList>
    </citation>
    <scope>IDENTIFICATION</scope>
</reference>
<name>A0A8C6VGL2_NAJNA</name>
<sequence>MARRYSSTVLLAFVRHSRTFQLASPGLSSSLMAAGCRDGSGQEKYRLVVVGGGGGSKAVLTIHIHTYIHIYNIKFIFNIKN</sequence>
<dbReference type="Ensembl" id="ENSNNAT00000002896.1">
    <property type="protein sequence ID" value="ENSNNAP00000002754.1"/>
    <property type="gene ID" value="ENSNNAG00000001912.1"/>
</dbReference>
<organism evidence="1 2">
    <name type="scientific">Naja naja</name>
    <name type="common">Indian cobra</name>
    <dbReference type="NCBI Taxonomy" id="35670"/>
    <lineage>
        <taxon>Eukaryota</taxon>
        <taxon>Metazoa</taxon>
        <taxon>Chordata</taxon>
        <taxon>Craniata</taxon>
        <taxon>Vertebrata</taxon>
        <taxon>Euteleostomi</taxon>
        <taxon>Lepidosauria</taxon>
        <taxon>Squamata</taxon>
        <taxon>Bifurcata</taxon>
        <taxon>Unidentata</taxon>
        <taxon>Episquamata</taxon>
        <taxon>Toxicofera</taxon>
        <taxon>Serpentes</taxon>
        <taxon>Colubroidea</taxon>
        <taxon>Elapidae</taxon>
        <taxon>Elapinae</taxon>
        <taxon>Naja</taxon>
    </lineage>
</organism>
<protein>
    <submittedName>
        <fullName evidence="1">Uncharacterized protein</fullName>
    </submittedName>
</protein>
<proteinExistence type="predicted"/>
<dbReference type="Proteomes" id="UP000694559">
    <property type="component" value="Unplaced"/>
</dbReference>
<evidence type="ECO:0000313" key="2">
    <source>
        <dbReference type="Proteomes" id="UP000694559"/>
    </source>
</evidence>
<evidence type="ECO:0000313" key="1">
    <source>
        <dbReference type="Ensembl" id="ENSNNAP00000002754.1"/>
    </source>
</evidence>